<name>A0A4P2VIQ9_FLUSA</name>
<proteinExistence type="predicted"/>
<dbReference type="AlphaFoldDB" id="A0A4P2VIQ9"/>
<dbReference type="KEGG" id="sbf:JCM31447_14860"/>
<dbReference type="EMBL" id="AP019368">
    <property type="protein sequence ID" value="BBH53043.1"/>
    <property type="molecule type" value="Genomic_DNA"/>
</dbReference>
<sequence length="79" mass="9204">MKIFIKNLCKEIIAFHRKVKRKIAEIKLYIEDILESSKSAKQSWENNVPMNELVSVNNSNIAITKKICRECRGITQIKL</sequence>
<accession>A0A4P2VIQ9</accession>
<evidence type="ECO:0000313" key="1">
    <source>
        <dbReference type="EMBL" id="BBH53043.1"/>
    </source>
</evidence>
<dbReference type="Proteomes" id="UP000291236">
    <property type="component" value="Chromosome"/>
</dbReference>
<gene>
    <name evidence="1" type="ORF">JCM31447_14860</name>
</gene>
<evidence type="ECO:0000313" key="2">
    <source>
        <dbReference type="Proteomes" id="UP000291236"/>
    </source>
</evidence>
<protein>
    <submittedName>
        <fullName evidence="1">Uncharacterized protein</fullName>
    </submittedName>
</protein>
<reference evidence="1 2" key="1">
    <citation type="submission" date="2018-12" db="EMBL/GenBank/DDBJ databases">
        <title>Rubrispira sanarue gen. nov., sp., nov., a member of the order Silvanigrellales, isolated from a brackish lake in Hamamatsu Japan.</title>
        <authorList>
            <person name="Maejima Y."/>
            <person name="Iino T."/>
            <person name="Muraguchi Y."/>
            <person name="Fukuda K."/>
            <person name="Nojiri H."/>
            <person name="Ohkuma M."/>
            <person name="Moriuchi R."/>
            <person name="Dohra H."/>
            <person name="Kimbara K."/>
            <person name="Shintani M."/>
        </authorList>
    </citation>
    <scope>NUCLEOTIDE SEQUENCE [LARGE SCALE GENOMIC DNA]</scope>
    <source>
        <strain evidence="1 2">RF1110005</strain>
    </source>
</reference>
<organism evidence="1 2">
    <name type="scientific">Fluviispira sanaruensis</name>
    <dbReference type="NCBI Taxonomy" id="2493639"/>
    <lineage>
        <taxon>Bacteria</taxon>
        <taxon>Pseudomonadati</taxon>
        <taxon>Bdellovibrionota</taxon>
        <taxon>Oligoflexia</taxon>
        <taxon>Silvanigrellales</taxon>
        <taxon>Silvanigrellaceae</taxon>
        <taxon>Fluviispira</taxon>
    </lineage>
</organism>
<keyword evidence="2" id="KW-1185">Reference proteome</keyword>